<accession>A0ACC0BX23</accession>
<sequence>MFFSQISSERSGAQQATEVLGQEFFDQISPEGHMFMFDLFRLEPSVKFLFMLSYSSIDNGYFSTDSGPDYFISGQQLCDTPNPSTRLTVGSFSSFVNALGNFNFGHEIESFWHVSDQHFPLHLIHYFVFYADEDLLFVDLLESKSLSPNAGMKSDFILPTLAVSALLNIDENIPKQFKKFSKVKQQAHQAGSGTISMITLHNSSTFSFTSFYSSPKLELKRFSWVSESNCLGLSKVLVALKQVKAQGPDGLQACFLHKYWHSLGAMLTVAVVQEKYMKDDEDIGTNNHKDQNS</sequence>
<keyword evidence="2" id="KW-1185">Reference proteome</keyword>
<organism evidence="1 2">
    <name type="scientific">Catharanthus roseus</name>
    <name type="common">Madagascar periwinkle</name>
    <name type="synonym">Vinca rosea</name>
    <dbReference type="NCBI Taxonomy" id="4058"/>
    <lineage>
        <taxon>Eukaryota</taxon>
        <taxon>Viridiplantae</taxon>
        <taxon>Streptophyta</taxon>
        <taxon>Embryophyta</taxon>
        <taxon>Tracheophyta</taxon>
        <taxon>Spermatophyta</taxon>
        <taxon>Magnoliopsida</taxon>
        <taxon>eudicotyledons</taxon>
        <taxon>Gunneridae</taxon>
        <taxon>Pentapetalae</taxon>
        <taxon>asterids</taxon>
        <taxon>lamiids</taxon>
        <taxon>Gentianales</taxon>
        <taxon>Apocynaceae</taxon>
        <taxon>Rauvolfioideae</taxon>
        <taxon>Vinceae</taxon>
        <taxon>Catharanthinae</taxon>
        <taxon>Catharanthus</taxon>
    </lineage>
</organism>
<dbReference type="Proteomes" id="UP001060085">
    <property type="component" value="Linkage Group LG02"/>
</dbReference>
<name>A0ACC0BX23_CATRO</name>
<reference evidence="2" key="1">
    <citation type="journal article" date="2023" name="Nat. Plants">
        <title>Single-cell RNA sequencing provides a high-resolution roadmap for understanding the multicellular compartmentation of specialized metabolism.</title>
        <authorList>
            <person name="Sun S."/>
            <person name="Shen X."/>
            <person name="Li Y."/>
            <person name="Li Y."/>
            <person name="Wang S."/>
            <person name="Li R."/>
            <person name="Zhang H."/>
            <person name="Shen G."/>
            <person name="Guo B."/>
            <person name="Wei J."/>
            <person name="Xu J."/>
            <person name="St-Pierre B."/>
            <person name="Chen S."/>
            <person name="Sun C."/>
        </authorList>
    </citation>
    <scope>NUCLEOTIDE SEQUENCE [LARGE SCALE GENOMIC DNA]</scope>
</reference>
<proteinExistence type="predicted"/>
<gene>
    <name evidence="1" type="ORF">M9H77_08068</name>
</gene>
<evidence type="ECO:0000313" key="2">
    <source>
        <dbReference type="Proteomes" id="UP001060085"/>
    </source>
</evidence>
<evidence type="ECO:0000313" key="1">
    <source>
        <dbReference type="EMBL" id="KAI5677118.1"/>
    </source>
</evidence>
<protein>
    <submittedName>
        <fullName evidence="1">Uncharacterized protein</fullName>
    </submittedName>
</protein>
<comment type="caution">
    <text evidence="1">The sequence shown here is derived from an EMBL/GenBank/DDBJ whole genome shotgun (WGS) entry which is preliminary data.</text>
</comment>
<dbReference type="EMBL" id="CM044702">
    <property type="protein sequence ID" value="KAI5677118.1"/>
    <property type="molecule type" value="Genomic_DNA"/>
</dbReference>